<feature type="transmembrane region" description="Helical" evidence="1">
    <location>
        <begin position="33"/>
        <end position="51"/>
    </location>
</feature>
<keyword evidence="1" id="KW-1133">Transmembrane helix</keyword>
<proteinExistence type="predicted"/>
<protein>
    <submittedName>
        <fullName evidence="2">Uncharacterized protein</fullName>
    </submittedName>
</protein>
<reference evidence="2" key="1">
    <citation type="submission" date="2018-02" db="EMBL/GenBank/DDBJ databases">
        <authorList>
            <person name="Cohen D.B."/>
            <person name="Kent A.D."/>
        </authorList>
    </citation>
    <scope>NUCLEOTIDE SEQUENCE</scope>
</reference>
<evidence type="ECO:0000256" key="1">
    <source>
        <dbReference type="SAM" id="Phobius"/>
    </source>
</evidence>
<sequence length="56" mass="5728">MKKKSASVVKSAGAVLVLQHAKAALLVCVWAASGAAFATVTAALVLTSWSMESLRP</sequence>
<dbReference type="EMBL" id="OIVN01000932">
    <property type="protein sequence ID" value="SPC87592.1"/>
    <property type="molecule type" value="Genomic_DNA"/>
</dbReference>
<accession>A0A2N9FK02</accession>
<evidence type="ECO:0000313" key="2">
    <source>
        <dbReference type="EMBL" id="SPC87592.1"/>
    </source>
</evidence>
<name>A0A2N9FK02_FAGSY</name>
<organism evidence="2">
    <name type="scientific">Fagus sylvatica</name>
    <name type="common">Beechnut</name>
    <dbReference type="NCBI Taxonomy" id="28930"/>
    <lineage>
        <taxon>Eukaryota</taxon>
        <taxon>Viridiplantae</taxon>
        <taxon>Streptophyta</taxon>
        <taxon>Embryophyta</taxon>
        <taxon>Tracheophyta</taxon>
        <taxon>Spermatophyta</taxon>
        <taxon>Magnoliopsida</taxon>
        <taxon>eudicotyledons</taxon>
        <taxon>Gunneridae</taxon>
        <taxon>Pentapetalae</taxon>
        <taxon>rosids</taxon>
        <taxon>fabids</taxon>
        <taxon>Fagales</taxon>
        <taxon>Fagaceae</taxon>
        <taxon>Fagus</taxon>
    </lineage>
</organism>
<keyword evidence="1" id="KW-0472">Membrane</keyword>
<dbReference type="AlphaFoldDB" id="A0A2N9FK02"/>
<gene>
    <name evidence="2" type="ORF">FSB_LOCUS15474</name>
</gene>
<keyword evidence="1" id="KW-0812">Transmembrane</keyword>